<comment type="caution">
    <text evidence="2">The sequence shown here is derived from an EMBL/GenBank/DDBJ whole genome shotgun (WGS) entry which is preliminary data.</text>
</comment>
<accession>A0A2U1ZTC3</accession>
<gene>
    <name evidence="2" type="ORF">C8046_05740</name>
</gene>
<dbReference type="RefSeq" id="WP_109228622.1">
    <property type="nucleotide sequence ID" value="NZ_PYHR01000002.1"/>
</dbReference>
<feature type="compositionally biased region" description="Basic and acidic residues" evidence="1">
    <location>
        <begin position="52"/>
        <end position="64"/>
    </location>
</feature>
<feature type="region of interest" description="Disordered" evidence="1">
    <location>
        <begin position="1"/>
        <end position="72"/>
    </location>
</feature>
<sequence>MSEPTYEPGEIDRRETDVEPQGLSQRQSEGPGQGENSEPSGVPGDQLGDPAARGEDPVVQRQEDEGGQVEPG</sequence>
<dbReference type="OrthoDB" id="9945233at2"/>
<organism evidence="2 3">
    <name type="scientific">Serinibacter arcticus</name>
    <dbReference type="NCBI Taxonomy" id="1655435"/>
    <lineage>
        <taxon>Bacteria</taxon>
        <taxon>Bacillati</taxon>
        <taxon>Actinomycetota</taxon>
        <taxon>Actinomycetes</taxon>
        <taxon>Micrococcales</taxon>
        <taxon>Beutenbergiaceae</taxon>
        <taxon>Serinibacter</taxon>
    </lineage>
</organism>
<dbReference type="EMBL" id="PYHR01000002">
    <property type="protein sequence ID" value="PWD50239.1"/>
    <property type="molecule type" value="Genomic_DNA"/>
</dbReference>
<feature type="compositionally biased region" description="Polar residues" evidence="1">
    <location>
        <begin position="22"/>
        <end position="39"/>
    </location>
</feature>
<keyword evidence="3" id="KW-1185">Reference proteome</keyword>
<evidence type="ECO:0000256" key="1">
    <source>
        <dbReference type="SAM" id="MobiDB-lite"/>
    </source>
</evidence>
<dbReference type="AlphaFoldDB" id="A0A2U1ZTC3"/>
<reference evidence="2 3" key="1">
    <citation type="submission" date="2018-03" db="EMBL/GenBank/DDBJ databases">
        <title>Genome assembly of novel Miniimonas species PCH200.</title>
        <authorList>
            <person name="Thakur V."/>
            <person name="Kumar V."/>
            <person name="Singh D."/>
        </authorList>
    </citation>
    <scope>NUCLEOTIDE SEQUENCE [LARGE SCALE GENOMIC DNA]</scope>
    <source>
        <strain evidence="2 3">PCH200</strain>
    </source>
</reference>
<name>A0A2U1ZTC3_9MICO</name>
<proteinExistence type="predicted"/>
<evidence type="ECO:0000313" key="3">
    <source>
        <dbReference type="Proteomes" id="UP000245166"/>
    </source>
</evidence>
<evidence type="ECO:0000313" key="2">
    <source>
        <dbReference type="EMBL" id="PWD50239.1"/>
    </source>
</evidence>
<protein>
    <submittedName>
        <fullName evidence="2">Uncharacterized protein</fullName>
    </submittedName>
</protein>
<dbReference type="Proteomes" id="UP000245166">
    <property type="component" value="Unassembled WGS sequence"/>
</dbReference>